<keyword evidence="1" id="KW-0812">Transmembrane</keyword>
<keyword evidence="1" id="KW-0472">Membrane</keyword>
<name>A0A927U9D7_9FIRM</name>
<keyword evidence="1" id="KW-1133">Transmembrane helix</keyword>
<sequence length="64" mass="7136">MKRKLDKGTIISLAVIALLFATGVIFFLLFMFDIQISQANIGQFIGSYSGLSSSIWFILLCRNC</sequence>
<feature type="transmembrane region" description="Helical" evidence="1">
    <location>
        <begin position="12"/>
        <end position="32"/>
    </location>
</feature>
<organism evidence="2 3">
    <name type="scientific">Pseudobutyrivibrio ruminis</name>
    <dbReference type="NCBI Taxonomy" id="46206"/>
    <lineage>
        <taxon>Bacteria</taxon>
        <taxon>Bacillati</taxon>
        <taxon>Bacillota</taxon>
        <taxon>Clostridia</taxon>
        <taxon>Lachnospirales</taxon>
        <taxon>Lachnospiraceae</taxon>
        <taxon>Pseudobutyrivibrio</taxon>
    </lineage>
</organism>
<protein>
    <submittedName>
        <fullName evidence="2">Uncharacterized protein</fullName>
    </submittedName>
</protein>
<dbReference type="AlphaFoldDB" id="A0A927U9D7"/>
<dbReference type="EMBL" id="SVER01000033">
    <property type="protein sequence ID" value="MBE5920435.1"/>
    <property type="molecule type" value="Genomic_DNA"/>
</dbReference>
<evidence type="ECO:0000256" key="1">
    <source>
        <dbReference type="SAM" id="Phobius"/>
    </source>
</evidence>
<evidence type="ECO:0000313" key="2">
    <source>
        <dbReference type="EMBL" id="MBE5920435.1"/>
    </source>
</evidence>
<gene>
    <name evidence="2" type="ORF">E7272_11420</name>
</gene>
<proteinExistence type="predicted"/>
<dbReference type="Proteomes" id="UP000766246">
    <property type="component" value="Unassembled WGS sequence"/>
</dbReference>
<comment type="caution">
    <text evidence="2">The sequence shown here is derived from an EMBL/GenBank/DDBJ whole genome shotgun (WGS) entry which is preliminary data.</text>
</comment>
<accession>A0A927U9D7</accession>
<evidence type="ECO:0000313" key="3">
    <source>
        <dbReference type="Proteomes" id="UP000766246"/>
    </source>
</evidence>
<feature type="transmembrane region" description="Helical" evidence="1">
    <location>
        <begin position="44"/>
        <end position="61"/>
    </location>
</feature>
<reference evidence="2" key="1">
    <citation type="submission" date="2019-04" db="EMBL/GenBank/DDBJ databases">
        <title>Evolution of Biomass-Degrading Anaerobic Consortia Revealed by Metagenomics.</title>
        <authorList>
            <person name="Peng X."/>
        </authorList>
    </citation>
    <scope>NUCLEOTIDE SEQUENCE</scope>
    <source>
        <strain evidence="2">SIG311</strain>
    </source>
</reference>